<dbReference type="Pfam" id="PF05036">
    <property type="entry name" value="SPOR"/>
    <property type="match status" value="1"/>
</dbReference>
<dbReference type="GO" id="GO:0071555">
    <property type="term" value="P:cell wall organization"/>
    <property type="evidence" value="ECO:0007669"/>
    <property type="project" value="UniProtKB-KW"/>
</dbReference>
<gene>
    <name evidence="11" type="ORF">C7437_1011007</name>
</gene>
<evidence type="ECO:0000256" key="6">
    <source>
        <dbReference type="ARBA" id="ARBA00023287"/>
    </source>
</evidence>
<dbReference type="SUPFAM" id="SSF110997">
    <property type="entry name" value="Sporulation related repeat"/>
    <property type="match status" value="1"/>
</dbReference>
<dbReference type="InterPro" id="IPR002502">
    <property type="entry name" value="Amidase_domain"/>
</dbReference>
<evidence type="ECO:0000256" key="4">
    <source>
        <dbReference type="ARBA" id="ARBA00022801"/>
    </source>
</evidence>
<keyword evidence="4" id="KW-0378">Hydrolase</keyword>
<proteinExistence type="inferred from homology"/>
<dbReference type="GO" id="GO:0042834">
    <property type="term" value="F:peptidoglycan binding"/>
    <property type="evidence" value="ECO:0007669"/>
    <property type="project" value="InterPro"/>
</dbReference>
<protein>
    <recommendedName>
        <fullName evidence="3">N-acetylmuramoyl-L-alanine amidase</fullName>
        <ecNumber evidence="3">3.5.1.28</ecNumber>
    </recommendedName>
    <alternativeName>
        <fullName evidence="9">Autolysin</fullName>
    </alternativeName>
    <alternativeName>
        <fullName evidence="8">Cell wall hydrolase</fullName>
    </alternativeName>
</protein>
<evidence type="ECO:0000256" key="2">
    <source>
        <dbReference type="ARBA" id="ARBA00007553"/>
    </source>
</evidence>
<evidence type="ECO:0000256" key="8">
    <source>
        <dbReference type="ARBA" id="ARBA00030881"/>
    </source>
</evidence>
<dbReference type="AlphaFoldDB" id="A0A2W7MLZ9"/>
<dbReference type="GO" id="GO:0009253">
    <property type="term" value="P:peptidoglycan catabolic process"/>
    <property type="evidence" value="ECO:0007669"/>
    <property type="project" value="InterPro"/>
</dbReference>
<comment type="similarity">
    <text evidence="2">Belongs to the N-acetylmuramoyl-L-alanine amidase 2 family.</text>
</comment>
<dbReference type="RefSeq" id="WP_111438499.1">
    <property type="nucleotide sequence ID" value="NZ_QKZI01000001.1"/>
</dbReference>
<dbReference type="PANTHER" id="PTHR30417:SF11">
    <property type="entry name" value="N-ACETYLMURAMOYL-L-ALANINE AMIDASE XLYA"/>
    <property type="match status" value="1"/>
</dbReference>
<name>A0A2W7MLZ9_9BACI</name>
<keyword evidence="7" id="KW-0961">Cell wall biogenesis/degradation</keyword>
<evidence type="ECO:0000313" key="11">
    <source>
        <dbReference type="EMBL" id="PZX07885.1"/>
    </source>
</evidence>
<keyword evidence="6" id="KW-0178">Competence</keyword>
<dbReference type="SMART" id="SM00644">
    <property type="entry name" value="Ami_2"/>
    <property type="match status" value="1"/>
</dbReference>
<dbReference type="PANTHER" id="PTHR30417">
    <property type="entry name" value="N-ACETYLMURAMOYL-L-ALANINE AMIDASE AMID"/>
    <property type="match status" value="1"/>
</dbReference>
<evidence type="ECO:0000256" key="1">
    <source>
        <dbReference type="ARBA" id="ARBA00001561"/>
    </source>
</evidence>
<dbReference type="EMBL" id="QKZI01000001">
    <property type="protein sequence ID" value="PZX07885.1"/>
    <property type="molecule type" value="Genomic_DNA"/>
</dbReference>
<evidence type="ECO:0000256" key="7">
    <source>
        <dbReference type="ARBA" id="ARBA00023316"/>
    </source>
</evidence>
<sequence>MTYAVINDYIEKSKYPIKAKYEMTPTSITIHNTWNDASAVAEVEYMQRNGNAVSFHVAIDDKHAIVAVPFSRNCWHAGDGSSLTSGNRTSIGIEICYSKSAGDKYRKAEANAIEYTAQLLKKYGWGIDRVRFHKEWSGKNCPHRILDEGRGDSFKKSIANRLVELNKKLVTQVSKPVATKTATQTKGTYRIKTGTFKNASALADAVNKIKTDFGFVIHEAADTTSFNSDYRIYTGTFTTKEAAENARAKITAKYGWLTYLIDETK</sequence>
<reference evidence="11 12" key="1">
    <citation type="submission" date="2018-06" db="EMBL/GenBank/DDBJ databases">
        <title>Genomic Encyclopedia of Type Strains, Phase IV (KMG-IV): sequencing the most valuable type-strain genomes for metagenomic binning, comparative biology and taxonomic classification.</title>
        <authorList>
            <person name="Goeker M."/>
        </authorList>
    </citation>
    <scope>NUCLEOTIDE SEQUENCE [LARGE SCALE GENOMIC DNA]</scope>
    <source>
        <strain evidence="11 12">DSM 5</strain>
    </source>
</reference>
<dbReference type="OrthoDB" id="9794294at2"/>
<dbReference type="GO" id="GO:0008745">
    <property type="term" value="F:N-acetylmuramoyl-L-alanine amidase activity"/>
    <property type="evidence" value="ECO:0007669"/>
    <property type="project" value="UniProtKB-EC"/>
</dbReference>
<keyword evidence="5" id="KW-0749">Sporulation</keyword>
<keyword evidence="12" id="KW-1185">Reference proteome</keyword>
<comment type="caution">
    <text evidence="11">The sequence shown here is derived from an EMBL/GenBank/DDBJ whole genome shotgun (WGS) entry which is preliminary data.</text>
</comment>
<dbReference type="InterPro" id="IPR036680">
    <property type="entry name" value="SPOR-like_sf"/>
</dbReference>
<dbReference type="PROSITE" id="PS51724">
    <property type="entry name" value="SPOR"/>
    <property type="match status" value="1"/>
</dbReference>
<comment type="catalytic activity">
    <reaction evidence="1">
        <text>Hydrolyzes the link between N-acetylmuramoyl residues and L-amino acid residues in certain cell-wall glycopeptides.</text>
        <dbReference type="EC" id="3.5.1.28"/>
    </reaction>
</comment>
<dbReference type="GO" id="GO:0030435">
    <property type="term" value="P:sporulation resulting in formation of a cellular spore"/>
    <property type="evidence" value="ECO:0007669"/>
    <property type="project" value="UniProtKB-KW"/>
</dbReference>
<dbReference type="GO" id="GO:0009254">
    <property type="term" value="P:peptidoglycan turnover"/>
    <property type="evidence" value="ECO:0007669"/>
    <property type="project" value="TreeGrafter"/>
</dbReference>
<dbReference type="EC" id="3.5.1.28" evidence="3"/>
<dbReference type="SUPFAM" id="SSF55846">
    <property type="entry name" value="N-acetylmuramoyl-L-alanine amidase-like"/>
    <property type="match status" value="1"/>
</dbReference>
<dbReference type="GO" id="GO:0030420">
    <property type="term" value="P:establishment of competence for transformation"/>
    <property type="evidence" value="ECO:0007669"/>
    <property type="project" value="UniProtKB-KW"/>
</dbReference>
<dbReference type="CDD" id="cd06583">
    <property type="entry name" value="PGRP"/>
    <property type="match status" value="1"/>
</dbReference>
<dbReference type="Gene3D" id="3.40.80.10">
    <property type="entry name" value="Peptidoglycan recognition protein-like"/>
    <property type="match status" value="1"/>
</dbReference>
<feature type="domain" description="SPOR" evidence="10">
    <location>
        <begin position="183"/>
        <end position="263"/>
    </location>
</feature>
<dbReference type="Proteomes" id="UP000248646">
    <property type="component" value="Unassembled WGS sequence"/>
</dbReference>
<evidence type="ECO:0000259" key="10">
    <source>
        <dbReference type="PROSITE" id="PS51724"/>
    </source>
</evidence>
<evidence type="ECO:0000256" key="3">
    <source>
        <dbReference type="ARBA" id="ARBA00011901"/>
    </source>
</evidence>
<evidence type="ECO:0000256" key="5">
    <source>
        <dbReference type="ARBA" id="ARBA00022969"/>
    </source>
</evidence>
<organism evidence="11 12">
    <name type="scientific">Psychrobacillus insolitus</name>
    <dbReference type="NCBI Taxonomy" id="1461"/>
    <lineage>
        <taxon>Bacteria</taxon>
        <taxon>Bacillati</taxon>
        <taxon>Bacillota</taxon>
        <taxon>Bacilli</taxon>
        <taxon>Bacillales</taxon>
        <taxon>Bacillaceae</taxon>
        <taxon>Psychrobacillus</taxon>
    </lineage>
</organism>
<evidence type="ECO:0000313" key="12">
    <source>
        <dbReference type="Proteomes" id="UP000248646"/>
    </source>
</evidence>
<evidence type="ECO:0000256" key="9">
    <source>
        <dbReference type="ARBA" id="ARBA00032390"/>
    </source>
</evidence>
<accession>A0A2W7MLZ9</accession>
<dbReference type="InterPro" id="IPR007730">
    <property type="entry name" value="SPOR-like_dom"/>
</dbReference>
<dbReference type="InterPro" id="IPR036505">
    <property type="entry name" value="Amidase/PGRP_sf"/>
</dbReference>
<dbReference type="InterPro" id="IPR051206">
    <property type="entry name" value="NAMLAA_amidase_2"/>
</dbReference>
<dbReference type="Pfam" id="PF01510">
    <property type="entry name" value="Amidase_2"/>
    <property type="match status" value="1"/>
</dbReference>